<feature type="chain" id="PRO_5006934564" evidence="1">
    <location>
        <begin position="27"/>
        <end position="179"/>
    </location>
</feature>
<organism evidence="2 3">
    <name type="scientific">Ruthenibacterium lactatiformans</name>
    <dbReference type="NCBI Taxonomy" id="1550024"/>
    <lineage>
        <taxon>Bacteria</taxon>
        <taxon>Bacillati</taxon>
        <taxon>Bacillota</taxon>
        <taxon>Clostridia</taxon>
        <taxon>Eubacteriales</taxon>
        <taxon>Oscillospiraceae</taxon>
        <taxon>Ruthenibacterium</taxon>
    </lineage>
</organism>
<evidence type="ECO:0000256" key="1">
    <source>
        <dbReference type="SAM" id="SignalP"/>
    </source>
</evidence>
<sequence length="179" mass="19518">MKRTGLALLGLVIVLAFLPAPFSVHAAGHECTRPVARVTALDPLSGEAWNWVLWDEEAVWISRTQETASDGSKMRREVVWTFDLGPFLRETFPSDEAPAADAKVWLVVRTEHSDGTSGKVIETHSSYTFVDAQGGAYRPGCTVRWSSGSLGENGNFYPTLSQAGEGLENDGPFRVLHIG</sequence>
<dbReference type="Proteomes" id="UP000053433">
    <property type="component" value="Unassembled WGS sequence"/>
</dbReference>
<reference evidence="2 3" key="1">
    <citation type="submission" date="2015-10" db="EMBL/GenBank/DDBJ databases">
        <title>A novel member of the family Ruminococcaceae isolated from human faeces.</title>
        <authorList>
            <person name="Shkoporov A.N."/>
            <person name="Chaplin A.V."/>
            <person name="Motuzova O.V."/>
            <person name="Kafarskaia L.I."/>
            <person name="Efimov B.A."/>
        </authorList>
    </citation>
    <scope>NUCLEOTIDE SEQUENCE [LARGE SCALE GENOMIC DNA]</scope>
    <source>
        <strain evidence="2 3">668</strain>
    </source>
</reference>
<dbReference type="AlphaFoldDB" id="A0A0W7TW11"/>
<dbReference type="EMBL" id="LMUA01000001">
    <property type="protein sequence ID" value="KUE78010.1"/>
    <property type="molecule type" value="Genomic_DNA"/>
</dbReference>
<proteinExistence type="predicted"/>
<comment type="caution">
    <text evidence="2">The sequence shown here is derived from an EMBL/GenBank/DDBJ whole genome shotgun (WGS) entry which is preliminary data.</text>
</comment>
<feature type="signal peptide" evidence="1">
    <location>
        <begin position="1"/>
        <end position="26"/>
    </location>
</feature>
<keyword evidence="1" id="KW-0732">Signal</keyword>
<evidence type="ECO:0000313" key="2">
    <source>
        <dbReference type="EMBL" id="KUE78010.1"/>
    </source>
</evidence>
<protein>
    <submittedName>
        <fullName evidence="2">Uncharacterized protein</fullName>
    </submittedName>
</protein>
<name>A0A0W7TW11_9FIRM</name>
<gene>
    <name evidence="2" type="ORF">ASJ35_01715</name>
</gene>
<evidence type="ECO:0000313" key="3">
    <source>
        <dbReference type="Proteomes" id="UP000053433"/>
    </source>
</evidence>
<dbReference type="RefSeq" id="WP_009325543.1">
    <property type="nucleotide sequence ID" value="NZ_CATXDA010000121.1"/>
</dbReference>
<accession>A0A0W7TW11</accession>